<dbReference type="eggNOG" id="COG0484">
    <property type="taxonomic scope" value="Bacteria"/>
</dbReference>
<dbReference type="InterPro" id="IPR036869">
    <property type="entry name" value="J_dom_sf"/>
</dbReference>
<dbReference type="Proteomes" id="UP000000268">
    <property type="component" value="Chromosome"/>
</dbReference>
<dbReference type="PANTHER" id="PTHR24074">
    <property type="entry name" value="CO-CHAPERONE PROTEIN DJLA"/>
    <property type="match status" value="1"/>
</dbReference>
<protein>
    <submittedName>
        <fullName evidence="3">DnaJ-like protein, putative</fullName>
    </submittedName>
</protein>
<dbReference type="HOGENOM" id="CLU_1189056_0_0_3"/>
<reference evidence="3 4" key="1">
    <citation type="journal article" date="2008" name="Proc. Natl. Acad. Sci. U.S.A.">
        <title>Niche adaptation and genome expansion in the chlorophyll d-producing cyanobacterium Acaryochloris marina.</title>
        <authorList>
            <person name="Swingley W.D."/>
            <person name="Chen M."/>
            <person name="Cheung P.C."/>
            <person name="Conrad A.L."/>
            <person name="Dejesa L.C."/>
            <person name="Hao J."/>
            <person name="Honchak B.M."/>
            <person name="Karbach L.E."/>
            <person name="Kurdoglu A."/>
            <person name="Lahiri S."/>
            <person name="Mastrian S.D."/>
            <person name="Miyashita H."/>
            <person name="Page L."/>
            <person name="Ramakrishna P."/>
            <person name="Satoh S."/>
            <person name="Sattley W.M."/>
            <person name="Shimada Y."/>
            <person name="Taylor H.L."/>
            <person name="Tomo T."/>
            <person name="Tsuchiya T."/>
            <person name="Wang Z.T."/>
            <person name="Raymond J."/>
            <person name="Mimuro M."/>
            <person name="Blankenship R.E."/>
            <person name="Touchman J.W."/>
        </authorList>
    </citation>
    <scope>NUCLEOTIDE SEQUENCE [LARGE SCALE GENOMIC DNA]</scope>
    <source>
        <strain evidence="4">MBIC 11017</strain>
    </source>
</reference>
<dbReference type="EMBL" id="CP000828">
    <property type="protein sequence ID" value="ABW25869.1"/>
    <property type="molecule type" value="Genomic_DNA"/>
</dbReference>
<dbReference type="InterPro" id="IPR050817">
    <property type="entry name" value="DjlA_DnaK_co-chaperone"/>
</dbReference>
<dbReference type="InterPro" id="IPR001623">
    <property type="entry name" value="DnaJ_domain"/>
</dbReference>
<feature type="compositionally biased region" description="Polar residues" evidence="1">
    <location>
        <begin position="77"/>
        <end position="93"/>
    </location>
</feature>
<dbReference type="OrthoDB" id="9779889at2"/>
<evidence type="ECO:0000313" key="3">
    <source>
        <dbReference type="EMBL" id="ABW25869.1"/>
    </source>
</evidence>
<dbReference type="SMART" id="SM00271">
    <property type="entry name" value="DnaJ"/>
    <property type="match status" value="1"/>
</dbReference>
<gene>
    <name evidence="3" type="ordered locus">AM1_0825</name>
</gene>
<dbReference type="AlphaFoldDB" id="B0BYI4"/>
<dbReference type="Gene3D" id="1.10.287.110">
    <property type="entry name" value="DnaJ domain"/>
    <property type="match status" value="1"/>
</dbReference>
<name>B0BYI4_ACAM1</name>
<keyword evidence="4" id="KW-1185">Reference proteome</keyword>
<feature type="region of interest" description="Disordered" evidence="1">
    <location>
        <begin position="69"/>
        <end position="93"/>
    </location>
</feature>
<sequence length="232" mass="26638">MSGHNHYQTLEVDPAATPAEIKSAYRRLAKLFHPDSHHQMANHERIAQVNEAYEVLKDPHRRLAYDQHRRTAPTKGSWGNAQAGATRSQAYQKPTQTARTTEIHLQQWLKQVYTPVNRHLANILNPLADEIQCLSADPYDDDLMADFQDYLADCRTCLEKAQTIFQSFPNPGNIASVAAHLYYCLNHIEDGIEDLERFTYCYDDSYLTTGRELFRISKKLRNEAQDAIKAVF</sequence>
<evidence type="ECO:0000313" key="4">
    <source>
        <dbReference type="Proteomes" id="UP000000268"/>
    </source>
</evidence>
<evidence type="ECO:0000259" key="2">
    <source>
        <dbReference type="PROSITE" id="PS50076"/>
    </source>
</evidence>
<dbReference type="STRING" id="329726.AM1_0825"/>
<evidence type="ECO:0000256" key="1">
    <source>
        <dbReference type="SAM" id="MobiDB-lite"/>
    </source>
</evidence>
<dbReference type="RefSeq" id="WP_012161448.1">
    <property type="nucleotide sequence ID" value="NC_009925.1"/>
</dbReference>
<dbReference type="PRINTS" id="PR00625">
    <property type="entry name" value="JDOMAIN"/>
</dbReference>
<dbReference type="Pfam" id="PF00226">
    <property type="entry name" value="DnaJ"/>
    <property type="match status" value="1"/>
</dbReference>
<dbReference type="SUPFAM" id="SSF46565">
    <property type="entry name" value="Chaperone J-domain"/>
    <property type="match status" value="1"/>
</dbReference>
<proteinExistence type="predicted"/>
<feature type="domain" description="J" evidence="2">
    <location>
        <begin position="5"/>
        <end position="69"/>
    </location>
</feature>
<dbReference type="KEGG" id="amr:AM1_0825"/>
<dbReference type="CDD" id="cd06257">
    <property type="entry name" value="DnaJ"/>
    <property type="match status" value="1"/>
</dbReference>
<accession>B0BYI4</accession>
<organism evidence="3 4">
    <name type="scientific">Acaryochloris marina (strain MBIC 11017)</name>
    <dbReference type="NCBI Taxonomy" id="329726"/>
    <lineage>
        <taxon>Bacteria</taxon>
        <taxon>Bacillati</taxon>
        <taxon>Cyanobacteriota</taxon>
        <taxon>Cyanophyceae</taxon>
        <taxon>Acaryochloridales</taxon>
        <taxon>Acaryochloridaceae</taxon>
        <taxon>Acaryochloris</taxon>
    </lineage>
</organism>
<dbReference type="PROSITE" id="PS50076">
    <property type="entry name" value="DNAJ_2"/>
    <property type="match status" value="1"/>
</dbReference>